<reference evidence="2 3" key="1">
    <citation type="submission" date="2024-09" db="EMBL/GenBank/DDBJ databases">
        <title>Genome sequencing and assembly of Phytophthora oleae, isolate VK10A, causative agent of rot of olive drupes.</title>
        <authorList>
            <person name="Conti Taguali S."/>
            <person name="Riolo M."/>
            <person name="La Spada F."/>
            <person name="Cacciola S.O."/>
            <person name="Dionisio G."/>
        </authorList>
    </citation>
    <scope>NUCLEOTIDE SEQUENCE [LARGE SCALE GENOMIC DNA]</scope>
    <source>
        <strain evidence="2 3">VK10A</strain>
    </source>
</reference>
<name>A0ABD3F332_9STRA</name>
<dbReference type="EMBL" id="JBIMZQ010000043">
    <property type="protein sequence ID" value="KAL3660056.1"/>
    <property type="molecule type" value="Genomic_DNA"/>
</dbReference>
<dbReference type="AlphaFoldDB" id="A0ABD3F332"/>
<proteinExistence type="predicted"/>
<comment type="caution">
    <text evidence="2">The sequence shown here is derived from an EMBL/GenBank/DDBJ whole genome shotgun (WGS) entry which is preliminary data.</text>
</comment>
<dbReference type="PANTHER" id="PTHR21831:SF2">
    <property type="entry name" value="MICROTUBULE-ASSOCIATED PROTEIN 10"/>
    <property type="match status" value="1"/>
</dbReference>
<keyword evidence="3" id="KW-1185">Reference proteome</keyword>
<dbReference type="PANTHER" id="PTHR21831">
    <property type="entry name" value="MICROTUBULE-ASSOCIATED PROTEIN 10"/>
    <property type="match status" value="1"/>
</dbReference>
<accession>A0ABD3F332</accession>
<evidence type="ECO:0000256" key="1">
    <source>
        <dbReference type="SAM" id="MobiDB-lite"/>
    </source>
</evidence>
<dbReference type="Proteomes" id="UP001632037">
    <property type="component" value="Unassembled WGS sequence"/>
</dbReference>
<dbReference type="InterPro" id="IPR039302">
    <property type="entry name" value="MAP10"/>
</dbReference>
<gene>
    <name evidence="2" type="ORF">V7S43_014978</name>
</gene>
<feature type="region of interest" description="Disordered" evidence="1">
    <location>
        <begin position="325"/>
        <end position="350"/>
    </location>
</feature>
<dbReference type="Pfam" id="PF14924">
    <property type="entry name" value="MAP10_N"/>
    <property type="match status" value="1"/>
</dbReference>
<evidence type="ECO:0000313" key="3">
    <source>
        <dbReference type="Proteomes" id="UP001632037"/>
    </source>
</evidence>
<feature type="compositionally biased region" description="Low complexity" evidence="1">
    <location>
        <begin position="333"/>
        <end position="344"/>
    </location>
</feature>
<protein>
    <submittedName>
        <fullName evidence="2">Uncharacterized protein</fullName>
    </submittedName>
</protein>
<organism evidence="2 3">
    <name type="scientific">Phytophthora oleae</name>
    <dbReference type="NCBI Taxonomy" id="2107226"/>
    <lineage>
        <taxon>Eukaryota</taxon>
        <taxon>Sar</taxon>
        <taxon>Stramenopiles</taxon>
        <taxon>Oomycota</taxon>
        <taxon>Peronosporomycetes</taxon>
        <taxon>Peronosporales</taxon>
        <taxon>Peronosporaceae</taxon>
        <taxon>Phytophthora</taxon>
    </lineage>
</organism>
<evidence type="ECO:0000313" key="2">
    <source>
        <dbReference type="EMBL" id="KAL3660056.1"/>
    </source>
</evidence>
<sequence>MEDAQGEAHLVSVASCDLDGSPGASPTPLCTSLLFSLQLYIDHVALEAPAASPAVSSSLLLAFQLLEYEIVVFDEALTCPEVCKPPSEAAVTKLRHGKSCIFESDPDELVHELQRDMELPLTLLLLAKEHGRARLRGFATVPLSLHIALLNDDLSSCSTLLRICEWASENGSWELRDHHNAVIGRVTGAVTLSCLGKTLVPHLKQVLGVQLNKSQPSSPPGEADEKEAIVQPATAVDIGAAELKGQRQALMDTHEEVTLEENTKKLKKVDSGVQCDENQLIEDATELEPSLRASYSSSNGTPTAQSIETKFKHSNVEGHVIYHKRNTTRKGASSPRRFTPRRSSQQLNVPIATIKGDLFLPRELPPPLFFQKGPRRVNS</sequence>